<dbReference type="PROSITE" id="PS50011">
    <property type="entry name" value="PROTEIN_KINASE_DOM"/>
    <property type="match status" value="1"/>
</dbReference>
<keyword evidence="2" id="KW-1133">Transmembrane helix</keyword>
<keyword evidence="2" id="KW-0472">Membrane</keyword>
<dbReference type="Pfam" id="PF07714">
    <property type="entry name" value="PK_Tyr_Ser-Thr"/>
    <property type="match status" value="1"/>
</dbReference>
<feature type="domain" description="Protein kinase" evidence="3">
    <location>
        <begin position="798"/>
        <end position="1124"/>
    </location>
</feature>
<proteinExistence type="predicted"/>
<dbReference type="InterPro" id="IPR011009">
    <property type="entry name" value="Kinase-like_dom_sf"/>
</dbReference>
<dbReference type="Proteomes" id="UP001281761">
    <property type="component" value="Unassembled WGS sequence"/>
</dbReference>
<protein>
    <recommendedName>
        <fullName evidence="3">Protein kinase domain-containing protein</fullName>
    </recommendedName>
</protein>
<evidence type="ECO:0000313" key="5">
    <source>
        <dbReference type="Proteomes" id="UP001281761"/>
    </source>
</evidence>
<feature type="compositionally biased region" description="Basic and acidic residues" evidence="1">
    <location>
        <begin position="1008"/>
        <end position="1024"/>
    </location>
</feature>
<evidence type="ECO:0000256" key="1">
    <source>
        <dbReference type="SAM" id="MobiDB-lite"/>
    </source>
</evidence>
<dbReference type="SUPFAM" id="SSF56112">
    <property type="entry name" value="Protein kinase-like (PK-like)"/>
    <property type="match status" value="1"/>
</dbReference>
<dbReference type="InterPro" id="IPR011050">
    <property type="entry name" value="Pectin_lyase_fold/virulence"/>
</dbReference>
<sequence length="1147" mass="125265">MIDKEGRVDELIYHWHPYDNKTLFVASDGGSHAKCGLSTLPCSSLSDSVKKVEVGKTIFVCSALNETAGFIATKDLSVTSSDNTKQIISVSQTATFTTQSSSLTFTNLKFVPLPPSSTQNAEPLERTDSLFVVESGFIELTDCSITSFVLADEPLITHTTGSLKLKSCDISSIIRSTGNGTVLETAMDTSLSLSLNDSTFSSMTSSKESAILAFSFPLFDDSEPVPFFDFTLKSLHFVEMIENEAVESCFVSFVGSKLAVWLVEGDPRFEGSYNETTPLSHFWSFDTFHELPASLLFYLLPSEGPVGVSVSGYDMAKCGSNSIWCPTISKSFDRLSAQKTNKIVVMDEIDLPASISLPNGVIFSGNDSKTLCTCNVGEAGSFETAGEKVVSISTLDFSLPLSQSADAVIVHSSDKLTLSHLRISSQVKSSAVFVKMSTGTAEMSDIEVHSKMEENSVLFSILGGSVNMTVLTIETPVAPNGRVVKMEGGNLSLTGMTLSSTKQIEGQLFSLTNSLFTLSDVKITKQNFSTPLFTFSDFGESTIHNMNVSGCSGSTLITAKNGEDLTLRFSEFSSLTSSTELNNGDSSDLCGWETSLLEITNTSAHFHQSEFTSIHHGALSVSDSVLTLTSCVFSGNSPSNEEWPSLRRNVKCSNGTVSITGIGGGDGHSSPHHWIWTDECSITKDDEVLPAALFVPTLVANESTGVLDKKLKQYSVKVVGTTMIPCGLKLEVVEHNPAKSNDEGLPIEFDILSLNPSKWTETELSFVLPQEFVSSLNKKYELHCRLLYADDQTTASFSLTGSSKGNMALGGVVISIVIPIVCTLMIVLIVFLIIVGVLCRRRKMKKEAEQASQELNLPEEGEILVKYELAEPDETVKPFFGTSKDHSKQSSLLMVNDDNEQICTPRQADAAFLDPVQYVSAIACEGENGVFPVDPRNTLYHRLHVEKKKDLSKKMIALRILKGLERMVKERPSSEIFSKLSPHWIIMDYTNNVFLRIESQPPQPSEGDQMKAAESRDNEDRRWNAPEQETMEGENEVARVEGGYDEMKATVFRLGLIMWEIETGQVPFAEQDAVNASRQIKAGMMPLIHNWEDAELASLVSECLSHSPDDRPSLSDVKSRLSLLKSKPQVLVPPPLNEPVVVSGVTR</sequence>
<organism evidence="4 5">
    <name type="scientific">Blattamonas nauphoetae</name>
    <dbReference type="NCBI Taxonomy" id="2049346"/>
    <lineage>
        <taxon>Eukaryota</taxon>
        <taxon>Metamonada</taxon>
        <taxon>Preaxostyla</taxon>
        <taxon>Oxymonadida</taxon>
        <taxon>Blattamonas</taxon>
    </lineage>
</organism>
<dbReference type="SUPFAM" id="SSF51126">
    <property type="entry name" value="Pectin lyase-like"/>
    <property type="match status" value="1"/>
</dbReference>
<reference evidence="4 5" key="1">
    <citation type="journal article" date="2022" name="bioRxiv">
        <title>Genomics of Preaxostyla Flagellates Illuminates Evolutionary Transitions and the Path Towards Mitochondrial Loss.</title>
        <authorList>
            <person name="Novak L.V.F."/>
            <person name="Treitli S.C."/>
            <person name="Pyrih J."/>
            <person name="Halakuc P."/>
            <person name="Pipaliya S.V."/>
            <person name="Vacek V."/>
            <person name="Brzon O."/>
            <person name="Soukal P."/>
            <person name="Eme L."/>
            <person name="Dacks J.B."/>
            <person name="Karnkowska A."/>
            <person name="Elias M."/>
            <person name="Hampl V."/>
        </authorList>
    </citation>
    <scope>NUCLEOTIDE SEQUENCE [LARGE SCALE GENOMIC DNA]</scope>
    <source>
        <strain evidence="4">NAU3</strain>
        <tissue evidence="4">Gut</tissue>
    </source>
</reference>
<evidence type="ECO:0000259" key="3">
    <source>
        <dbReference type="PROSITE" id="PS50011"/>
    </source>
</evidence>
<gene>
    <name evidence="4" type="ORF">BLNAU_13866</name>
</gene>
<dbReference type="Gene3D" id="1.10.510.10">
    <property type="entry name" value="Transferase(Phosphotransferase) domain 1"/>
    <property type="match status" value="1"/>
</dbReference>
<evidence type="ECO:0000313" key="4">
    <source>
        <dbReference type="EMBL" id="KAK2951250.1"/>
    </source>
</evidence>
<dbReference type="InterPro" id="IPR000719">
    <property type="entry name" value="Prot_kinase_dom"/>
</dbReference>
<accession>A0ABQ9XM82</accession>
<evidence type="ECO:0000256" key="2">
    <source>
        <dbReference type="SAM" id="Phobius"/>
    </source>
</evidence>
<dbReference type="InterPro" id="IPR001245">
    <property type="entry name" value="Ser-Thr/Tyr_kinase_cat_dom"/>
</dbReference>
<keyword evidence="5" id="KW-1185">Reference proteome</keyword>
<name>A0ABQ9XM82_9EUKA</name>
<feature type="region of interest" description="Disordered" evidence="1">
    <location>
        <begin position="998"/>
        <end position="1034"/>
    </location>
</feature>
<dbReference type="EMBL" id="JARBJD010000122">
    <property type="protein sequence ID" value="KAK2951250.1"/>
    <property type="molecule type" value="Genomic_DNA"/>
</dbReference>
<keyword evidence="2" id="KW-0812">Transmembrane</keyword>
<feature type="transmembrane region" description="Helical" evidence="2">
    <location>
        <begin position="807"/>
        <end position="838"/>
    </location>
</feature>
<comment type="caution">
    <text evidence="4">The sequence shown here is derived from an EMBL/GenBank/DDBJ whole genome shotgun (WGS) entry which is preliminary data.</text>
</comment>